<dbReference type="PANTHER" id="PTHR23404">
    <property type="entry name" value="MOLYBDOPTERIN SYNTHASE RELATED"/>
    <property type="match status" value="1"/>
</dbReference>
<comment type="catalytic activity">
    <reaction evidence="11">
        <text>2 [molybdopterin-synthase sulfur-carrier protein]-C-terminal-Gly-aminoethanethioate + cyclic pyranopterin phosphate + H2O = molybdopterin + 2 [molybdopterin-synthase sulfur-carrier protein]-C-terminal Gly-Gly + 2 H(+)</text>
        <dbReference type="Rhea" id="RHEA:26333"/>
        <dbReference type="Rhea" id="RHEA-COMP:12202"/>
        <dbReference type="Rhea" id="RHEA-COMP:19907"/>
        <dbReference type="ChEBI" id="CHEBI:15377"/>
        <dbReference type="ChEBI" id="CHEBI:15378"/>
        <dbReference type="ChEBI" id="CHEBI:58698"/>
        <dbReference type="ChEBI" id="CHEBI:59648"/>
        <dbReference type="ChEBI" id="CHEBI:90778"/>
        <dbReference type="ChEBI" id="CHEBI:232372"/>
        <dbReference type="EC" id="2.8.1.12"/>
    </reaction>
</comment>
<evidence type="ECO:0000256" key="4">
    <source>
        <dbReference type="ARBA" id="ARBA00013858"/>
    </source>
</evidence>
<comment type="caution">
    <text evidence="12">The sequence shown here is derived from an EMBL/GenBank/DDBJ whole genome shotgun (WGS) entry which is preliminary data.</text>
</comment>
<evidence type="ECO:0000256" key="10">
    <source>
        <dbReference type="ARBA" id="ARBA00032474"/>
    </source>
</evidence>
<evidence type="ECO:0000256" key="8">
    <source>
        <dbReference type="ARBA" id="ARBA00030407"/>
    </source>
</evidence>
<dbReference type="Proteomes" id="UP001481413">
    <property type="component" value="Unassembled WGS sequence"/>
</dbReference>
<sequence>MTTKNEVESKIRTKVVVSERDFSIDSEYDFLSSNAPRTGAIVSFIGRVREFSEREDITGLHLEHYPGMTEASLNKIIELAHQRWDIQACSLHHRIGSLQVEDQIVYVGVSSAHRDEAFDACRFIMDYLKTEAPFWKKELTQDGDYWVDAREKDQQARARWQSSASDQS</sequence>
<dbReference type="CDD" id="cd00756">
    <property type="entry name" value="MoaE"/>
    <property type="match status" value="1"/>
</dbReference>
<dbReference type="Pfam" id="PF02391">
    <property type="entry name" value="MoaE"/>
    <property type="match status" value="1"/>
</dbReference>
<dbReference type="Gene3D" id="3.90.1170.40">
    <property type="entry name" value="Molybdopterin biosynthesis MoaE subunit"/>
    <property type="match status" value="1"/>
</dbReference>
<comment type="pathway">
    <text evidence="1">Cofactor biosynthesis; molybdopterin biosynthesis.</text>
</comment>
<dbReference type="EMBL" id="BAABWH010000002">
    <property type="protein sequence ID" value="GAA6144698.1"/>
    <property type="molecule type" value="Genomic_DNA"/>
</dbReference>
<evidence type="ECO:0000256" key="1">
    <source>
        <dbReference type="ARBA" id="ARBA00005046"/>
    </source>
</evidence>
<name>A0ABP9ZX28_9GAMM</name>
<evidence type="ECO:0000256" key="6">
    <source>
        <dbReference type="ARBA" id="ARBA00026066"/>
    </source>
</evidence>
<keyword evidence="5" id="KW-0501">Molybdenum cofactor biosynthesis</keyword>
<dbReference type="RefSeq" id="WP_353293641.1">
    <property type="nucleotide sequence ID" value="NZ_BAABWH010000002.1"/>
</dbReference>
<dbReference type="InterPro" id="IPR036563">
    <property type="entry name" value="MoaE_sf"/>
</dbReference>
<evidence type="ECO:0000256" key="2">
    <source>
        <dbReference type="ARBA" id="ARBA00005426"/>
    </source>
</evidence>
<accession>A0ABP9ZX28</accession>
<evidence type="ECO:0000256" key="9">
    <source>
        <dbReference type="ARBA" id="ARBA00030781"/>
    </source>
</evidence>
<reference evidence="12 13" key="1">
    <citation type="submission" date="2024-04" db="EMBL/GenBank/DDBJ databases">
        <title>Draft genome sequence of Thalassolituus maritimus NBRC 116585.</title>
        <authorList>
            <person name="Miyakawa T."/>
            <person name="Kusuya Y."/>
            <person name="Miura T."/>
        </authorList>
    </citation>
    <scope>NUCLEOTIDE SEQUENCE [LARGE SCALE GENOMIC DNA]</scope>
    <source>
        <strain evidence="12 13">5NW40-0001</strain>
    </source>
</reference>
<dbReference type="NCBIfam" id="NF007959">
    <property type="entry name" value="PRK10678.1"/>
    <property type="match status" value="1"/>
</dbReference>
<gene>
    <name evidence="12" type="primary">moaE</name>
    <name evidence="12" type="ORF">NBRC116585_08150</name>
</gene>
<evidence type="ECO:0000256" key="5">
    <source>
        <dbReference type="ARBA" id="ARBA00023150"/>
    </source>
</evidence>
<organism evidence="12 13">
    <name type="scientific">Thalassolituus maritimus</name>
    <dbReference type="NCBI Taxonomy" id="484498"/>
    <lineage>
        <taxon>Bacteria</taxon>
        <taxon>Pseudomonadati</taxon>
        <taxon>Pseudomonadota</taxon>
        <taxon>Gammaproteobacteria</taxon>
        <taxon>Oceanospirillales</taxon>
        <taxon>Oceanospirillaceae</taxon>
        <taxon>Thalassolituus</taxon>
    </lineage>
</organism>
<evidence type="ECO:0000313" key="12">
    <source>
        <dbReference type="EMBL" id="GAA6144698.1"/>
    </source>
</evidence>
<dbReference type="SUPFAM" id="SSF54690">
    <property type="entry name" value="Molybdopterin synthase subunit MoaE"/>
    <property type="match status" value="1"/>
</dbReference>
<evidence type="ECO:0000256" key="7">
    <source>
        <dbReference type="ARBA" id="ARBA00029745"/>
    </source>
</evidence>
<evidence type="ECO:0000313" key="13">
    <source>
        <dbReference type="Proteomes" id="UP001481413"/>
    </source>
</evidence>
<protein>
    <recommendedName>
        <fullName evidence="4">Molybdopterin synthase catalytic subunit</fullName>
        <ecNumber evidence="3">2.8.1.12</ecNumber>
    </recommendedName>
    <alternativeName>
        <fullName evidence="9">MPT synthase subunit 2</fullName>
    </alternativeName>
    <alternativeName>
        <fullName evidence="7">Molybdenum cofactor biosynthesis protein E</fullName>
    </alternativeName>
    <alternativeName>
        <fullName evidence="8">Molybdopterin-converting factor large subunit</fullName>
    </alternativeName>
    <alternativeName>
        <fullName evidence="10">Molybdopterin-converting factor subunit 2</fullName>
    </alternativeName>
</protein>
<keyword evidence="13" id="KW-1185">Reference proteome</keyword>
<evidence type="ECO:0000256" key="11">
    <source>
        <dbReference type="ARBA" id="ARBA00049878"/>
    </source>
</evidence>
<dbReference type="InterPro" id="IPR003448">
    <property type="entry name" value="Mopterin_biosynth_MoaE"/>
</dbReference>
<comment type="similarity">
    <text evidence="2">Belongs to the MoaE family.</text>
</comment>
<dbReference type="EC" id="2.8.1.12" evidence="3"/>
<proteinExistence type="inferred from homology"/>
<evidence type="ECO:0000256" key="3">
    <source>
        <dbReference type="ARBA" id="ARBA00011950"/>
    </source>
</evidence>
<comment type="subunit">
    <text evidence="6">Heterotetramer of 2 MoaD subunits and 2 MoaE subunits. Also stable as homodimer. The enzyme changes between these two forms during catalysis.</text>
</comment>